<reference evidence="1" key="1">
    <citation type="journal article" date="2021" name="Proc. Natl. Acad. Sci. U.S.A.">
        <title>A Catalog of Tens of Thousands of Viruses from Human Metagenomes Reveals Hidden Associations with Chronic Diseases.</title>
        <authorList>
            <person name="Tisza M.J."/>
            <person name="Buck C.B."/>
        </authorList>
    </citation>
    <scope>NUCLEOTIDE SEQUENCE</scope>
    <source>
        <strain evidence="1">Ctpjm1</strain>
    </source>
</reference>
<evidence type="ECO:0000313" key="1">
    <source>
        <dbReference type="EMBL" id="DAD96100.1"/>
    </source>
</evidence>
<name>A0A8S5NP03_9CAUD</name>
<proteinExistence type="predicted"/>
<sequence>MNYSKANKQYNSKDTILFSKDYILLILFITKFPQATKNRPFRAVVRLGGADI</sequence>
<organism evidence="1">
    <name type="scientific">Myoviridae sp. ctpjm1</name>
    <dbReference type="NCBI Taxonomy" id="2826699"/>
    <lineage>
        <taxon>Viruses</taxon>
        <taxon>Duplodnaviria</taxon>
        <taxon>Heunggongvirae</taxon>
        <taxon>Uroviricota</taxon>
        <taxon>Caudoviricetes</taxon>
    </lineage>
</organism>
<accession>A0A8S5NP03</accession>
<protein>
    <submittedName>
        <fullName evidence="1">Uncharacterized protein</fullName>
    </submittedName>
</protein>
<dbReference type="EMBL" id="BK015208">
    <property type="protein sequence ID" value="DAD96100.1"/>
    <property type="molecule type" value="Genomic_DNA"/>
</dbReference>